<evidence type="ECO:0000256" key="1">
    <source>
        <dbReference type="PROSITE-ProRule" id="PRU00042"/>
    </source>
</evidence>
<proteinExistence type="predicted"/>
<dbReference type="PROSITE" id="PS00028">
    <property type="entry name" value="ZINC_FINGER_C2H2_1"/>
    <property type="match status" value="1"/>
</dbReference>
<dbReference type="PANTHER" id="PTHR46954:SF1">
    <property type="entry name" value="C2H2-TYPE DOMAIN-CONTAINING PROTEIN"/>
    <property type="match status" value="1"/>
</dbReference>
<dbReference type="EMBL" id="JADBJN010000002">
    <property type="protein sequence ID" value="KAG5677650.1"/>
    <property type="molecule type" value="Genomic_DNA"/>
</dbReference>
<evidence type="ECO:0000313" key="3">
    <source>
        <dbReference type="EMBL" id="KAG5677650.1"/>
    </source>
</evidence>
<keyword evidence="1" id="KW-0479">Metal-binding</keyword>
<protein>
    <recommendedName>
        <fullName evidence="2">C2H2-type domain-containing protein</fullName>
    </recommendedName>
</protein>
<keyword evidence="1" id="KW-0862">Zinc</keyword>
<name>A0A9J6C6J3_POLVA</name>
<evidence type="ECO:0000259" key="2">
    <source>
        <dbReference type="PROSITE" id="PS50157"/>
    </source>
</evidence>
<dbReference type="PROSITE" id="PS50157">
    <property type="entry name" value="ZINC_FINGER_C2H2_2"/>
    <property type="match status" value="1"/>
</dbReference>
<dbReference type="AlphaFoldDB" id="A0A9J6C6J3"/>
<evidence type="ECO:0000313" key="4">
    <source>
        <dbReference type="Proteomes" id="UP001107558"/>
    </source>
</evidence>
<dbReference type="GO" id="GO:0008270">
    <property type="term" value="F:zinc ion binding"/>
    <property type="evidence" value="ECO:0007669"/>
    <property type="project" value="UniProtKB-KW"/>
</dbReference>
<dbReference type="PANTHER" id="PTHR46954">
    <property type="entry name" value="C2H2-TYPE DOMAIN-CONTAINING PROTEIN"/>
    <property type="match status" value="1"/>
</dbReference>
<organism evidence="3 4">
    <name type="scientific">Polypedilum vanderplanki</name>
    <name type="common">Sleeping chironomid midge</name>
    <dbReference type="NCBI Taxonomy" id="319348"/>
    <lineage>
        <taxon>Eukaryota</taxon>
        <taxon>Metazoa</taxon>
        <taxon>Ecdysozoa</taxon>
        <taxon>Arthropoda</taxon>
        <taxon>Hexapoda</taxon>
        <taxon>Insecta</taxon>
        <taxon>Pterygota</taxon>
        <taxon>Neoptera</taxon>
        <taxon>Endopterygota</taxon>
        <taxon>Diptera</taxon>
        <taxon>Nematocera</taxon>
        <taxon>Chironomoidea</taxon>
        <taxon>Chironomidae</taxon>
        <taxon>Chironominae</taxon>
        <taxon>Polypedilum</taxon>
        <taxon>Polypedilum</taxon>
    </lineage>
</organism>
<comment type="caution">
    <text evidence="3">The sequence shown here is derived from an EMBL/GenBank/DDBJ whole genome shotgun (WGS) entry which is preliminary data.</text>
</comment>
<keyword evidence="1" id="KW-0863">Zinc-finger</keyword>
<accession>A0A9J6C6J3</accession>
<dbReference type="InterPro" id="IPR013087">
    <property type="entry name" value="Znf_C2H2_type"/>
</dbReference>
<dbReference type="Proteomes" id="UP001107558">
    <property type="component" value="Chromosome 2"/>
</dbReference>
<feature type="domain" description="C2H2-type" evidence="2">
    <location>
        <begin position="406"/>
        <end position="433"/>
    </location>
</feature>
<gene>
    <name evidence="3" type="ORF">PVAND_007390</name>
</gene>
<reference evidence="3" key="1">
    <citation type="submission" date="2021-03" db="EMBL/GenBank/DDBJ databases">
        <title>Chromosome level genome of the anhydrobiotic midge Polypedilum vanderplanki.</title>
        <authorList>
            <person name="Yoshida Y."/>
            <person name="Kikawada T."/>
            <person name="Gusev O."/>
        </authorList>
    </citation>
    <scope>NUCLEOTIDE SEQUENCE</scope>
    <source>
        <strain evidence="3">NIAS01</strain>
        <tissue evidence="3">Whole body or cell culture</tissue>
    </source>
</reference>
<keyword evidence="4" id="KW-1185">Reference proteome</keyword>
<sequence>MNLQNNNKRSIQFFFQKKEGIDSSSSFATKTVAISNVEHVEQPCSSNSIITNTIHNNNETKCYKQGEIKNKLGIIKSDINGLILRERSGPVSVDDLSKLKKLQKEENTLEKEMKQLEGNRKRQQIYRDKKKRIYDDMVREDSDVAFKTKLQSKKGRPAMFDEQPELLSTILKIATFGAAADDKRRCEALRTVKTLSELTDALHREGFNIGKSTVYYHLLPKNQKTIDALKIDENGYGDKKFVKYSGPTFIGIRSGKHSKSTAYSHAKDFNRIYELKDFEEFLYKKNSLPKPVLILLVDGGPDENPRYQKTIEIAIHHFIERSLDALFIATNAPHRSAFNPVERRMAPLSRHLTGPVLLNYDPMLTITSNQSVKSQYTTLFQTISLANINDPYDKFCPSLMKKLDARICNSCHLYCASLALLNNHKKIHQGERRVPEKIKTKTILRKRNNECLAVLEESPGVEICEWLMEDNIEIDPVTIDMPIDVDCDTLPLITIKEHFNIPWENIY</sequence>
<dbReference type="OrthoDB" id="7788869at2759"/>